<name>A0ACB9TXE7_HOLOL</name>
<evidence type="ECO:0000313" key="2">
    <source>
        <dbReference type="Proteomes" id="UP001056778"/>
    </source>
</evidence>
<gene>
    <name evidence="1" type="ORF">MML48_1g20322</name>
</gene>
<comment type="caution">
    <text evidence="1">The sequence shown here is derived from an EMBL/GenBank/DDBJ whole genome shotgun (WGS) entry which is preliminary data.</text>
</comment>
<sequence>MKKITDSVVVLDRGYYTTCTINFHGATVVSWRIRNLEQIFVSRQAVLDNKKIIRGGISFVFPHFGPWTFGPQHGFSRITRWKVEKPPTQLPNGDIEVIFALNDDHFTRSMWNYPFQLLYRITLLETELHFDIKVKNLSPRLPFSFNLILFTYLRVPNVSNSQVIGLQEKLLEGEIGAYSIVKDKEKIDCEEEEEEQQGEINIKDVYSAERSVASMETASTNDLVLTVDKPTNMLYPNTLDEHEIEHVVDDKTIIIQKNNLPDTVIWNPWSEIAVPNFDQDEHIKMVGLKTGHLVNPVNLLHGEEFNASLVLKIKRPEIDPMYLFCHSDVAQAISPIANPSRDPAFQGPLRSRSAELITSSPYRKRLQESTQKKSVAEAKENAVNNSYSGRTILIFILMRKRRSGGRGSP</sequence>
<organism evidence="1 2">
    <name type="scientific">Holotrichia oblita</name>
    <name type="common">Chafer beetle</name>
    <dbReference type="NCBI Taxonomy" id="644536"/>
    <lineage>
        <taxon>Eukaryota</taxon>
        <taxon>Metazoa</taxon>
        <taxon>Ecdysozoa</taxon>
        <taxon>Arthropoda</taxon>
        <taxon>Hexapoda</taxon>
        <taxon>Insecta</taxon>
        <taxon>Pterygota</taxon>
        <taxon>Neoptera</taxon>
        <taxon>Endopterygota</taxon>
        <taxon>Coleoptera</taxon>
        <taxon>Polyphaga</taxon>
        <taxon>Scarabaeiformia</taxon>
        <taxon>Scarabaeidae</taxon>
        <taxon>Melolonthinae</taxon>
        <taxon>Holotrichia</taxon>
    </lineage>
</organism>
<protein>
    <submittedName>
        <fullName evidence="1">Apospory-associated protein c-related</fullName>
    </submittedName>
</protein>
<dbReference type="EMBL" id="CM043015">
    <property type="protein sequence ID" value="KAI4471438.1"/>
    <property type="molecule type" value="Genomic_DNA"/>
</dbReference>
<evidence type="ECO:0000313" key="1">
    <source>
        <dbReference type="EMBL" id="KAI4471438.1"/>
    </source>
</evidence>
<reference evidence="1" key="1">
    <citation type="submission" date="2022-04" db="EMBL/GenBank/DDBJ databases">
        <title>Chromosome-scale genome assembly of Holotrichia oblita Faldermann.</title>
        <authorList>
            <person name="Rongchong L."/>
        </authorList>
    </citation>
    <scope>NUCLEOTIDE SEQUENCE</scope>
    <source>
        <strain evidence="1">81SQS9</strain>
    </source>
</reference>
<accession>A0ACB9TXE7</accession>
<proteinExistence type="predicted"/>
<keyword evidence="2" id="KW-1185">Reference proteome</keyword>
<dbReference type="Proteomes" id="UP001056778">
    <property type="component" value="Chromosome 1"/>
</dbReference>